<dbReference type="OrthoDB" id="342726at2759"/>
<keyword evidence="7" id="KW-0256">Endoplasmic reticulum</keyword>
<evidence type="ECO:0000256" key="8">
    <source>
        <dbReference type="ARBA" id="ARBA00022837"/>
    </source>
</evidence>
<feature type="transmembrane region" description="Helical" evidence="14">
    <location>
        <begin position="26"/>
        <end position="47"/>
    </location>
</feature>
<dbReference type="Pfam" id="PF01956">
    <property type="entry name" value="EMC3_TMCO1"/>
    <property type="match status" value="1"/>
</dbReference>
<dbReference type="InterPro" id="IPR002809">
    <property type="entry name" value="EMC3/TMCO1"/>
</dbReference>
<dbReference type="STRING" id="667725.A0A0L0FIH3"/>
<evidence type="ECO:0000256" key="11">
    <source>
        <dbReference type="ARBA" id="ARBA00023065"/>
    </source>
</evidence>
<evidence type="ECO:0000256" key="4">
    <source>
        <dbReference type="ARBA" id="ARBA00022568"/>
    </source>
</evidence>
<comment type="similarity">
    <text evidence="2">Belongs to the TMCO1 family.</text>
</comment>
<organism evidence="15 16">
    <name type="scientific">Sphaeroforma arctica JP610</name>
    <dbReference type="NCBI Taxonomy" id="667725"/>
    <lineage>
        <taxon>Eukaryota</taxon>
        <taxon>Ichthyosporea</taxon>
        <taxon>Ichthyophonida</taxon>
        <taxon>Sphaeroforma</taxon>
    </lineage>
</organism>
<dbReference type="RefSeq" id="XP_014150183.1">
    <property type="nucleotide sequence ID" value="XM_014294708.1"/>
</dbReference>
<dbReference type="GO" id="GO:0005262">
    <property type="term" value="F:calcium channel activity"/>
    <property type="evidence" value="ECO:0007669"/>
    <property type="project" value="UniProtKB-KW"/>
</dbReference>
<evidence type="ECO:0000256" key="14">
    <source>
        <dbReference type="SAM" id="Phobius"/>
    </source>
</evidence>
<keyword evidence="16" id="KW-1185">Reference proteome</keyword>
<evidence type="ECO:0000256" key="2">
    <source>
        <dbReference type="ARBA" id="ARBA00006537"/>
    </source>
</evidence>
<reference evidence="15 16" key="1">
    <citation type="submission" date="2011-02" db="EMBL/GenBank/DDBJ databases">
        <title>The Genome Sequence of Sphaeroforma arctica JP610.</title>
        <authorList>
            <consortium name="The Broad Institute Genome Sequencing Platform"/>
            <person name="Russ C."/>
            <person name="Cuomo C."/>
            <person name="Young S.K."/>
            <person name="Zeng Q."/>
            <person name="Gargeya S."/>
            <person name="Alvarado L."/>
            <person name="Berlin A."/>
            <person name="Chapman S.B."/>
            <person name="Chen Z."/>
            <person name="Freedman E."/>
            <person name="Gellesch M."/>
            <person name="Goldberg J."/>
            <person name="Griggs A."/>
            <person name="Gujja S."/>
            <person name="Heilman E."/>
            <person name="Heiman D."/>
            <person name="Howarth C."/>
            <person name="Mehta T."/>
            <person name="Neiman D."/>
            <person name="Pearson M."/>
            <person name="Roberts A."/>
            <person name="Saif S."/>
            <person name="Shea T."/>
            <person name="Shenoy N."/>
            <person name="Sisk P."/>
            <person name="Stolte C."/>
            <person name="Sykes S."/>
            <person name="White J."/>
            <person name="Yandava C."/>
            <person name="Burger G."/>
            <person name="Gray M.W."/>
            <person name="Holland P.W.H."/>
            <person name="King N."/>
            <person name="Lang F.B.F."/>
            <person name="Roger A.J."/>
            <person name="Ruiz-Trillo I."/>
            <person name="Haas B."/>
            <person name="Nusbaum C."/>
            <person name="Birren B."/>
        </authorList>
    </citation>
    <scope>NUCLEOTIDE SEQUENCE [LARGE SCALE GENOMIC DNA]</scope>
    <source>
        <strain evidence="15 16">JP610</strain>
    </source>
</reference>
<keyword evidence="9 14" id="KW-1133">Transmembrane helix</keyword>
<keyword evidence="8" id="KW-0106">Calcium</keyword>
<dbReference type="SMART" id="SM01415">
    <property type="entry name" value="DUF106"/>
    <property type="match status" value="1"/>
</dbReference>
<sequence length="204" mass="23181">MTWGLDLLLAPLQPIVLELDLGQRCLVPLVMAVMLSVFTETIAYFMLYRKEEYWSTLEEINVAQGKYNREDRMHRRKHGDINNVKNKKIPFLETKISDATGRLNRMKMFAMFAQAVVFISVMSSVNNTFGGIVFAKLPFMPFSLAQNITHRGLDGEDYREASFLFIYVMCTTALRPVVPKLLGTTHRRAKPGDSFIAGFTSATT</sequence>
<evidence type="ECO:0000256" key="5">
    <source>
        <dbReference type="ARBA" id="ARBA00022673"/>
    </source>
</evidence>
<keyword evidence="12 14" id="KW-0472">Membrane</keyword>
<dbReference type="GO" id="GO:0005789">
    <property type="term" value="C:endoplasmic reticulum membrane"/>
    <property type="evidence" value="ECO:0007669"/>
    <property type="project" value="UniProtKB-SubCell"/>
</dbReference>
<gene>
    <name evidence="15" type="ORF">SARC_11211</name>
</gene>
<evidence type="ECO:0000313" key="15">
    <source>
        <dbReference type="EMBL" id="KNC76281.1"/>
    </source>
</evidence>
<dbReference type="PANTHER" id="PTHR20917">
    <property type="entry name" value="PNAS-RELATED"/>
    <property type="match status" value="1"/>
</dbReference>
<evidence type="ECO:0008006" key="17">
    <source>
        <dbReference type="Google" id="ProtNLM"/>
    </source>
</evidence>
<name>A0A0L0FIH3_9EUKA</name>
<evidence type="ECO:0000256" key="1">
    <source>
        <dbReference type="ARBA" id="ARBA00004477"/>
    </source>
</evidence>
<dbReference type="GeneID" id="25911715"/>
<evidence type="ECO:0000256" key="12">
    <source>
        <dbReference type="ARBA" id="ARBA00023136"/>
    </source>
</evidence>
<feature type="transmembrane region" description="Helical" evidence="14">
    <location>
        <begin position="112"/>
        <end position="135"/>
    </location>
</feature>
<evidence type="ECO:0000256" key="10">
    <source>
        <dbReference type="ARBA" id="ARBA00023054"/>
    </source>
</evidence>
<dbReference type="GO" id="GO:0032469">
    <property type="term" value="P:endoplasmic reticulum calcium ion homeostasis"/>
    <property type="evidence" value="ECO:0007669"/>
    <property type="project" value="InterPro"/>
</dbReference>
<proteinExistence type="inferred from homology"/>
<keyword evidence="5" id="KW-0107">Calcium channel</keyword>
<dbReference type="Proteomes" id="UP000054560">
    <property type="component" value="Unassembled WGS sequence"/>
</dbReference>
<accession>A0A0L0FIH3</accession>
<dbReference type="EMBL" id="KQ243169">
    <property type="protein sequence ID" value="KNC76281.1"/>
    <property type="molecule type" value="Genomic_DNA"/>
</dbReference>
<evidence type="ECO:0000256" key="9">
    <source>
        <dbReference type="ARBA" id="ARBA00022989"/>
    </source>
</evidence>
<evidence type="ECO:0000256" key="13">
    <source>
        <dbReference type="ARBA" id="ARBA00023303"/>
    </source>
</evidence>
<evidence type="ECO:0000313" key="16">
    <source>
        <dbReference type="Proteomes" id="UP000054560"/>
    </source>
</evidence>
<evidence type="ECO:0000256" key="6">
    <source>
        <dbReference type="ARBA" id="ARBA00022692"/>
    </source>
</evidence>
<dbReference type="eggNOG" id="KOG3312">
    <property type="taxonomic scope" value="Eukaryota"/>
</dbReference>
<keyword evidence="11" id="KW-0406">Ion transport</keyword>
<comment type="subcellular location">
    <subcellularLocation>
        <location evidence="1">Endoplasmic reticulum membrane</location>
        <topology evidence="1">Multi-pass membrane protein</topology>
    </subcellularLocation>
</comment>
<feature type="transmembrane region" description="Helical" evidence="14">
    <location>
        <begin position="161"/>
        <end position="178"/>
    </location>
</feature>
<dbReference type="AlphaFoldDB" id="A0A0L0FIH3"/>
<evidence type="ECO:0000256" key="7">
    <source>
        <dbReference type="ARBA" id="ARBA00022824"/>
    </source>
</evidence>
<dbReference type="PANTHER" id="PTHR20917:SF0">
    <property type="entry name" value="CALCIUM LOAD-ACTIVATED CALCIUM CHANNEL"/>
    <property type="match status" value="1"/>
</dbReference>
<keyword evidence="13" id="KW-0407">Ion channel</keyword>
<keyword evidence="10" id="KW-0175">Coiled coil</keyword>
<keyword evidence="4" id="KW-0109">Calcium transport</keyword>
<protein>
    <recommendedName>
        <fullName evidence="17">Calcium load-activated calcium channel</fullName>
    </recommendedName>
</protein>
<evidence type="ECO:0000256" key="3">
    <source>
        <dbReference type="ARBA" id="ARBA00022448"/>
    </source>
</evidence>
<dbReference type="InterPro" id="IPR008559">
    <property type="entry name" value="TMCO1"/>
</dbReference>
<keyword evidence="6 14" id="KW-0812">Transmembrane</keyword>
<keyword evidence="3" id="KW-0813">Transport</keyword>